<sequence length="185" mass="20781">MSNFSQSDCNHHGQSNKPPQLLSPTPSNLENSTQPHSSRPPAHHEGSRIYGDGDWSDSSSSIGVFGLEPEITPIMLFVNQPRFRYIVKEAELPTSVATTSSVTPFPTSWLKRFCGLFQSIKVEVKAKKTFHAAPAPDRPRPPVTFLAFHRVNFYERLELRRVQELCNAVEQLHGVVFYAVCNAYP</sequence>
<dbReference type="Proteomes" id="UP000076532">
    <property type="component" value="Unassembled WGS sequence"/>
</dbReference>
<evidence type="ECO:0000256" key="1">
    <source>
        <dbReference type="SAM" id="MobiDB-lite"/>
    </source>
</evidence>
<protein>
    <submittedName>
        <fullName evidence="2">Uncharacterized protein</fullName>
    </submittedName>
</protein>
<feature type="region of interest" description="Disordered" evidence="1">
    <location>
        <begin position="1"/>
        <end position="52"/>
    </location>
</feature>
<name>A0A166I3M0_9AGAM</name>
<gene>
    <name evidence="2" type="ORF">FIBSPDRAFT_955387</name>
</gene>
<keyword evidence="3" id="KW-1185">Reference proteome</keyword>
<accession>A0A166I3M0</accession>
<organism evidence="2 3">
    <name type="scientific">Athelia psychrophila</name>
    <dbReference type="NCBI Taxonomy" id="1759441"/>
    <lineage>
        <taxon>Eukaryota</taxon>
        <taxon>Fungi</taxon>
        <taxon>Dikarya</taxon>
        <taxon>Basidiomycota</taxon>
        <taxon>Agaricomycotina</taxon>
        <taxon>Agaricomycetes</taxon>
        <taxon>Agaricomycetidae</taxon>
        <taxon>Atheliales</taxon>
        <taxon>Atheliaceae</taxon>
        <taxon>Athelia</taxon>
    </lineage>
</organism>
<dbReference type="EMBL" id="KV417563">
    <property type="protein sequence ID" value="KZP19508.1"/>
    <property type="molecule type" value="Genomic_DNA"/>
</dbReference>
<evidence type="ECO:0000313" key="3">
    <source>
        <dbReference type="Proteomes" id="UP000076532"/>
    </source>
</evidence>
<feature type="compositionally biased region" description="Polar residues" evidence="1">
    <location>
        <begin position="1"/>
        <end position="37"/>
    </location>
</feature>
<proteinExistence type="predicted"/>
<evidence type="ECO:0000313" key="2">
    <source>
        <dbReference type="EMBL" id="KZP19508.1"/>
    </source>
</evidence>
<reference evidence="2 3" key="1">
    <citation type="journal article" date="2016" name="Mol. Biol. Evol.">
        <title>Comparative Genomics of Early-Diverging Mushroom-Forming Fungi Provides Insights into the Origins of Lignocellulose Decay Capabilities.</title>
        <authorList>
            <person name="Nagy L.G."/>
            <person name="Riley R."/>
            <person name="Tritt A."/>
            <person name="Adam C."/>
            <person name="Daum C."/>
            <person name="Floudas D."/>
            <person name="Sun H."/>
            <person name="Yadav J.S."/>
            <person name="Pangilinan J."/>
            <person name="Larsson K.H."/>
            <person name="Matsuura K."/>
            <person name="Barry K."/>
            <person name="Labutti K."/>
            <person name="Kuo R."/>
            <person name="Ohm R.A."/>
            <person name="Bhattacharya S.S."/>
            <person name="Shirouzu T."/>
            <person name="Yoshinaga Y."/>
            <person name="Martin F.M."/>
            <person name="Grigoriev I.V."/>
            <person name="Hibbett D.S."/>
        </authorList>
    </citation>
    <scope>NUCLEOTIDE SEQUENCE [LARGE SCALE GENOMIC DNA]</scope>
    <source>
        <strain evidence="2 3">CBS 109695</strain>
    </source>
</reference>
<dbReference type="AlphaFoldDB" id="A0A166I3M0"/>